<accession>A0AAW2IAG7</accession>
<dbReference type="PANTHER" id="PTHR11439">
    <property type="entry name" value="GAG-POL-RELATED RETROTRANSPOSON"/>
    <property type="match status" value="1"/>
</dbReference>
<organism evidence="1">
    <name type="scientific">Menopon gallinae</name>
    <name type="common">poultry shaft louse</name>
    <dbReference type="NCBI Taxonomy" id="328185"/>
    <lineage>
        <taxon>Eukaryota</taxon>
        <taxon>Metazoa</taxon>
        <taxon>Ecdysozoa</taxon>
        <taxon>Arthropoda</taxon>
        <taxon>Hexapoda</taxon>
        <taxon>Insecta</taxon>
        <taxon>Pterygota</taxon>
        <taxon>Neoptera</taxon>
        <taxon>Paraneoptera</taxon>
        <taxon>Psocodea</taxon>
        <taxon>Troctomorpha</taxon>
        <taxon>Phthiraptera</taxon>
        <taxon>Amblycera</taxon>
        <taxon>Menoponidae</taxon>
        <taxon>Menopon</taxon>
    </lineage>
</organism>
<evidence type="ECO:0000313" key="1">
    <source>
        <dbReference type="EMBL" id="KAL0279165.1"/>
    </source>
</evidence>
<sequence length="158" mass="17677">MDLGLVYERRAGGITGYVDADWGNCPMDRKSYTGKQKTVALSSTEAEFMALSDVLKEAKYLQKLLNELPIEEDFPSISLHCDNLGAIKLAQNPVFHARTKHVDIRCHFIREALENGTVSLQHISTEEMIADVLTKGLTRQKHENCVGRLIHPVSIEGK</sequence>
<comment type="caution">
    <text evidence="1">The sequence shown here is derived from an EMBL/GenBank/DDBJ whole genome shotgun (WGS) entry which is preliminary data.</text>
</comment>
<name>A0AAW2IAG7_9NEOP</name>
<protein>
    <submittedName>
        <fullName evidence="1">Uncharacterized protein</fullName>
    </submittedName>
</protein>
<reference evidence="1" key="1">
    <citation type="journal article" date="2024" name="Gigascience">
        <title>Chromosome-level genome of the poultry shaft louse Menopon gallinae provides insight into the host-switching and adaptive evolution of parasitic lice.</title>
        <authorList>
            <person name="Xu Y."/>
            <person name="Ma L."/>
            <person name="Liu S."/>
            <person name="Liang Y."/>
            <person name="Liu Q."/>
            <person name="He Z."/>
            <person name="Tian L."/>
            <person name="Duan Y."/>
            <person name="Cai W."/>
            <person name="Li H."/>
            <person name="Song F."/>
        </authorList>
    </citation>
    <scope>NUCLEOTIDE SEQUENCE</scope>
    <source>
        <strain evidence="1">Cailab_2023a</strain>
    </source>
</reference>
<gene>
    <name evidence="1" type="ORF">PYX00_000774</name>
</gene>
<proteinExistence type="predicted"/>
<dbReference type="EMBL" id="JARGDH010000001">
    <property type="protein sequence ID" value="KAL0279165.1"/>
    <property type="molecule type" value="Genomic_DNA"/>
</dbReference>
<dbReference type="CDD" id="cd09272">
    <property type="entry name" value="RNase_HI_RT_Ty1"/>
    <property type="match status" value="1"/>
</dbReference>
<dbReference type="AlphaFoldDB" id="A0AAW2IAG7"/>
<dbReference type="PANTHER" id="PTHR11439:SF483">
    <property type="entry name" value="PEPTIDE SYNTHASE GLIP-LIKE, PUTATIVE (AFU_ORTHOLOGUE AFUA_3G12920)-RELATED"/>
    <property type="match status" value="1"/>
</dbReference>